<keyword evidence="8 9" id="KW-0472">Membrane</keyword>
<keyword evidence="3" id="KW-1003">Cell membrane</keyword>
<dbReference type="PANTHER" id="PTHR43386">
    <property type="entry name" value="OLIGOPEPTIDE TRANSPORT SYSTEM PERMEASE PROTEIN APPC"/>
    <property type="match status" value="1"/>
</dbReference>
<name>A0A5M8FR54_9GAMM</name>
<dbReference type="EMBL" id="VWXX01000007">
    <property type="protein sequence ID" value="KAA6185841.1"/>
    <property type="molecule type" value="Genomic_DNA"/>
</dbReference>
<dbReference type="RefSeq" id="WP_150092005.1">
    <property type="nucleotide sequence ID" value="NZ_JBFUOH010000001.1"/>
</dbReference>
<feature type="transmembrane region" description="Helical" evidence="9">
    <location>
        <begin position="283"/>
        <end position="306"/>
    </location>
</feature>
<proteinExistence type="inferred from homology"/>
<evidence type="ECO:0000256" key="4">
    <source>
        <dbReference type="ARBA" id="ARBA00022692"/>
    </source>
</evidence>
<evidence type="ECO:0000313" key="11">
    <source>
        <dbReference type="EMBL" id="KAA6185841.1"/>
    </source>
</evidence>
<keyword evidence="7 9" id="KW-1133">Transmembrane helix</keyword>
<organism evidence="11 12">
    <name type="scientific">Thiohalocapsa marina</name>
    <dbReference type="NCBI Taxonomy" id="424902"/>
    <lineage>
        <taxon>Bacteria</taxon>
        <taxon>Pseudomonadati</taxon>
        <taxon>Pseudomonadota</taxon>
        <taxon>Gammaproteobacteria</taxon>
        <taxon>Chromatiales</taxon>
        <taxon>Chromatiaceae</taxon>
        <taxon>Thiohalocapsa</taxon>
    </lineage>
</organism>
<dbReference type="GO" id="GO:0005886">
    <property type="term" value="C:plasma membrane"/>
    <property type="evidence" value="ECO:0007669"/>
    <property type="project" value="UniProtKB-SubCell"/>
</dbReference>
<dbReference type="GO" id="GO:0015833">
    <property type="term" value="P:peptide transport"/>
    <property type="evidence" value="ECO:0007669"/>
    <property type="project" value="UniProtKB-KW"/>
</dbReference>
<dbReference type="GO" id="GO:0015031">
    <property type="term" value="P:protein transport"/>
    <property type="evidence" value="ECO:0007669"/>
    <property type="project" value="UniProtKB-KW"/>
</dbReference>
<dbReference type="SUPFAM" id="SSF161098">
    <property type="entry name" value="MetI-like"/>
    <property type="match status" value="1"/>
</dbReference>
<dbReference type="Proteomes" id="UP000322981">
    <property type="component" value="Unassembled WGS sequence"/>
</dbReference>
<evidence type="ECO:0000256" key="6">
    <source>
        <dbReference type="ARBA" id="ARBA00022927"/>
    </source>
</evidence>
<feature type="transmembrane region" description="Helical" evidence="9">
    <location>
        <begin position="167"/>
        <end position="190"/>
    </location>
</feature>
<evidence type="ECO:0000256" key="3">
    <source>
        <dbReference type="ARBA" id="ARBA00022475"/>
    </source>
</evidence>
<evidence type="ECO:0000256" key="9">
    <source>
        <dbReference type="RuleBase" id="RU363032"/>
    </source>
</evidence>
<evidence type="ECO:0000256" key="7">
    <source>
        <dbReference type="ARBA" id="ARBA00022989"/>
    </source>
</evidence>
<keyword evidence="12" id="KW-1185">Reference proteome</keyword>
<evidence type="ECO:0000256" key="2">
    <source>
        <dbReference type="ARBA" id="ARBA00022448"/>
    </source>
</evidence>
<dbReference type="InterPro" id="IPR000515">
    <property type="entry name" value="MetI-like"/>
</dbReference>
<sequence>MPVLLTTDVLIFLLFALAVGFGVYAARHEHLRAPWRSVVRSPVGVAALVVICFYVGIGLLDSLHFHPRIEPPSVIAAAADAGGTGEEAAPTARYSTQVLSVLDLWLTGLRERQEKTFSAPFATHLFVKEAIEQPDGSVLRAYPRLAHGGAHLADPAQRNRDVMLRGLLGLVKGLMAWTVLAVLLVGLLAWRRGESFSAVGEALWHGRLSAHTAGDGRSDDPSDMGSEGAPGDGIPWRVALLTLGLMLVLCFIAAELAATYHILGTDKVGEDVFYQSLKSIRTGLVIGTLTTLVMLPAAVILGIMAGYFRGLTDDIIQYLYTTLSSIPGVLLIAAAILMLQVYMTNNAEQFDSLVQRADLRLLFLCLILGVTSWTGLCRLLRGESLKLRSADYVQAATALGVRNSTIIGRHILPNVLHIVMITVVLDFSGLVLAEAVLSYVNIGVDPTMNSWGNMINSARLELARDPIVWWSLAAAFVFMFTLVLAANLFADVVRDAFDPRLRSAR</sequence>
<evidence type="ECO:0000256" key="8">
    <source>
        <dbReference type="ARBA" id="ARBA00023136"/>
    </source>
</evidence>
<evidence type="ECO:0000256" key="5">
    <source>
        <dbReference type="ARBA" id="ARBA00022856"/>
    </source>
</evidence>
<dbReference type="InterPro" id="IPR035906">
    <property type="entry name" value="MetI-like_sf"/>
</dbReference>
<feature type="transmembrane region" description="Helical" evidence="9">
    <location>
        <begin position="38"/>
        <end position="57"/>
    </location>
</feature>
<accession>A0A5M8FR54</accession>
<keyword evidence="5" id="KW-0571">Peptide transport</keyword>
<dbReference type="PANTHER" id="PTHR43386:SF24">
    <property type="entry name" value="OLIGOPEPTIDE TRANSPORT SYSTEM PERMEASE PROTEIN AMID"/>
    <property type="match status" value="1"/>
</dbReference>
<dbReference type="GO" id="GO:0055085">
    <property type="term" value="P:transmembrane transport"/>
    <property type="evidence" value="ECO:0007669"/>
    <property type="project" value="InterPro"/>
</dbReference>
<evidence type="ECO:0000259" key="10">
    <source>
        <dbReference type="PROSITE" id="PS50928"/>
    </source>
</evidence>
<feature type="domain" description="ABC transmembrane type-1" evidence="10">
    <location>
        <begin position="280"/>
        <end position="490"/>
    </location>
</feature>
<feature type="transmembrane region" description="Helical" evidence="9">
    <location>
        <begin position="318"/>
        <end position="341"/>
    </location>
</feature>
<dbReference type="OrthoDB" id="9805884at2"/>
<comment type="subcellular location">
    <subcellularLocation>
        <location evidence="1 9">Cell membrane</location>
        <topology evidence="1 9">Multi-pass membrane protein</topology>
    </subcellularLocation>
</comment>
<comment type="caution">
    <text evidence="11">The sequence shown here is derived from an EMBL/GenBank/DDBJ whole genome shotgun (WGS) entry which is preliminary data.</text>
</comment>
<feature type="transmembrane region" description="Helical" evidence="9">
    <location>
        <begin position="238"/>
        <end position="263"/>
    </location>
</feature>
<feature type="transmembrane region" description="Helical" evidence="9">
    <location>
        <begin position="467"/>
        <end position="490"/>
    </location>
</feature>
<reference evidence="11 12" key="1">
    <citation type="submission" date="2019-09" db="EMBL/GenBank/DDBJ databases">
        <title>Whole-genome sequence of the purple sulfur bacterium Thiohalocapsa marina DSM 19078.</title>
        <authorList>
            <person name="Kyndt J.A."/>
            <person name="Meyer T.E."/>
        </authorList>
    </citation>
    <scope>NUCLEOTIDE SEQUENCE [LARGE SCALE GENOMIC DNA]</scope>
    <source>
        <strain evidence="11 12">DSM 19078</strain>
    </source>
</reference>
<dbReference type="AlphaFoldDB" id="A0A5M8FR54"/>
<evidence type="ECO:0000256" key="1">
    <source>
        <dbReference type="ARBA" id="ARBA00004651"/>
    </source>
</evidence>
<keyword evidence="6" id="KW-0653">Protein transport</keyword>
<feature type="transmembrane region" description="Helical" evidence="9">
    <location>
        <begin position="361"/>
        <end position="380"/>
    </location>
</feature>
<keyword evidence="2 9" id="KW-0813">Transport</keyword>
<feature type="transmembrane region" description="Helical" evidence="9">
    <location>
        <begin position="6"/>
        <end position="26"/>
    </location>
</feature>
<gene>
    <name evidence="11" type="ORF">F2Q65_07530</name>
</gene>
<evidence type="ECO:0000313" key="12">
    <source>
        <dbReference type="Proteomes" id="UP000322981"/>
    </source>
</evidence>
<dbReference type="PROSITE" id="PS50928">
    <property type="entry name" value="ABC_TM1"/>
    <property type="match status" value="1"/>
</dbReference>
<dbReference type="CDD" id="cd06261">
    <property type="entry name" value="TM_PBP2"/>
    <property type="match status" value="1"/>
</dbReference>
<comment type="similarity">
    <text evidence="9">Belongs to the binding-protein-dependent transport system permease family.</text>
</comment>
<dbReference type="Gene3D" id="1.10.3720.10">
    <property type="entry name" value="MetI-like"/>
    <property type="match status" value="1"/>
</dbReference>
<feature type="transmembrane region" description="Helical" evidence="9">
    <location>
        <begin position="415"/>
        <end position="440"/>
    </location>
</feature>
<dbReference type="Pfam" id="PF00528">
    <property type="entry name" value="BPD_transp_1"/>
    <property type="match status" value="1"/>
</dbReference>
<dbReference type="InterPro" id="IPR050366">
    <property type="entry name" value="BP-dependent_transpt_permease"/>
</dbReference>
<keyword evidence="4 9" id="KW-0812">Transmembrane</keyword>
<protein>
    <submittedName>
        <fullName evidence="11">ABC transporter permease</fullName>
    </submittedName>
</protein>